<keyword evidence="2" id="KW-0677">Repeat</keyword>
<name>A0ABV2ZJN9_9ACTN</name>
<dbReference type="InterPro" id="IPR015943">
    <property type="entry name" value="WD40/YVTN_repeat-like_dom_sf"/>
</dbReference>
<gene>
    <name evidence="4" type="ORF">AB0E89_19750</name>
</gene>
<dbReference type="InterPro" id="IPR001680">
    <property type="entry name" value="WD40_rpt"/>
</dbReference>
<reference evidence="4 5" key="1">
    <citation type="submission" date="2024-06" db="EMBL/GenBank/DDBJ databases">
        <title>The Natural Products Discovery Center: Release of the First 8490 Sequenced Strains for Exploring Actinobacteria Biosynthetic Diversity.</title>
        <authorList>
            <person name="Kalkreuter E."/>
            <person name="Kautsar S.A."/>
            <person name="Yang D."/>
            <person name="Bader C.D."/>
            <person name="Teijaro C.N."/>
            <person name="Fluegel L."/>
            <person name="Davis C.M."/>
            <person name="Simpson J.R."/>
            <person name="Lauterbach L."/>
            <person name="Steele A.D."/>
            <person name="Gui C."/>
            <person name="Meng S."/>
            <person name="Li G."/>
            <person name="Viehrig K."/>
            <person name="Ye F."/>
            <person name="Su P."/>
            <person name="Kiefer A.F."/>
            <person name="Nichols A."/>
            <person name="Cepeda A.J."/>
            <person name="Yan W."/>
            <person name="Fan B."/>
            <person name="Jiang Y."/>
            <person name="Adhikari A."/>
            <person name="Zheng C.-J."/>
            <person name="Schuster L."/>
            <person name="Cowan T.M."/>
            <person name="Smanski M.J."/>
            <person name="Chevrette M.G."/>
            <person name="De Carvalho L.P.S."/>
            <person name="Shen B."/>
        </authorList>
    </citation>
    <scope>NUCLEOTIDE SEQUENCE [LARGE SCALE GENOMIC DNA]</scope>
    <source>
        <strain evidence="4 5">NPDC033843</strain>
    </source>
</reference>
<dbReference type="SUPFAM" id="SSF50998">
    <property type="entry name" value="Quinoprotein alcohol dehydrogenase-like"/>
    <property type="match status" value="2"/>
</dbReference>
<dbReference type="PANTHER" id="PTHR22847:SF637">
    <property type="entry name" value="WD REPEAT DOMAIN 5B"/>
    <property type="match status" value="1"/>
</dbReference>
<keyword evidence="1 3" id="KW-0853">WD repeat</keyword>
<dbReference type="Gene3D" id="2.130.10.10">
    <property type="entry name" value="YVTN repeat-like/Quinoprotein amine dehydrogenase"/>
    <property type="match status" value="4"/>
</dbReference>
<dbReference type="RefSeq" id="WP_334574040.1">
    <property type="nucleotide sequence ID" value="NZ_JBEZVE010000010.1"/>
</dbReference>
<evidence type="ECO:0000256" key="2">
    <source>
        <dbReference type="ARBA" id="ARBA00022737"/>
    </source>
</evidence>
<evidence type="ECO:0000256" key="1">
    <source>
        <dbReference type="ARBA" id="ARBA00022574"/>
    </source>
</evidence>
<dbReference type="Proteomes" id="UP001550739">
    <property type="component" value="Unassembled WGS sequence"/>
</dbReference>
<proteinExistence type="predicted"/>
<feature type="repeat" description="WD" evidence="3">
    <location>
        <begin position="337"/>
        <end position="364"/>
    </location>
</feature>
<keyword evidence="5" id="KW-1185">Reference proteome</keyword>
<accession>A0ABV2ZJN9</accession>
<comment type="caution">
    <text evidence="4">The sequence shown here is derived from an EMBL/GenBank/DDBJ whole genome shotgun (WGS) entry which is preliminary data.</text>
</comment>
<evidence type="ECO:0008006" key="6">
    <source>
        <dbReference type="Google" id="ProtNLM"/>
    </source>
</evidence>
<dbReference type="InterPro" id="IPR011047">
    <property type="entry name" value="Quinoprotein_ADH-like_sf"/>
</dbReference>
<dbReference type="EMBL" id="JBEZVE010000010">
    <property type="protein sequence ID" value="MEU3782767.1"/>
    <property type="molecule type" value="Genomic_DNA"/>
</dbReference>
<evidence type="ECO:0000256" key="3">
    <source>
        <dbReference type="PROSITE-ProRule" id="PRU00221"/>
    </source>
</evidence>
<evidence type="ECO:0000313" key="5">
    <source>
        <dbReference type="Proteomes" id="UP001550739"/>
    </source>
</evidence>
<dbReference type="PANTHER" id="PTHR22847">
    <property type="entry name" value="WD40 REPEAT PROTEIN"/>
    <property type="match status" value="1"/>
</dbReference>
<sequence length="624" mass="64786">MAVVVPVGDDRVLLAATGDDEEDDVVRLWDPVTGEQVGGPLRENSKQGGRVTAMVALPLAGGHTRLATAHYDEDDDGHVVYLWDTVTGEQVGGPLPGPEPASNLVAVPTPDGRNLLAVTPHDEEGLWLWDAATAERAVGPLSAPAGVEDPSAMAAVTLADGRTMLATAHGHGESAVVCLWDPVTGELVQTLLCPHESEGWPSELVAVQLPDGGRLLALSFDDDDHETVRLWDVATGAPVGEPITGLGLRPVPMADGTTLLSIGSGLWDPASGRRIGDLGANRVPAAAAAVPLPDGPTLLAGEVPGGAVWLWDPTAVEPPAEPEDVGWAGLVAPVTVPDGRTLLATRSDTTVWLWDLRTGATAGQLHTGDTDVLTAMAAAPLPDGRTVLVTAHRSGALRSWDLATGGLVGSLPPGRTSEIRTMVPIASPDGRILLATGSHSGIIRLRDPATCETASDVFNRPERPPLALAGVPMPDGRTLLASSEATPARGGTRAVRLWDPATGLPVGAPFENHRYVEHFAAIPLADDRTLLAVRDFDDSIRVWDADSRQLVGELTGGPMAAIAPSGGRPLLAIARRGAIELWDPLTRRWVGSRLLERPITALAGVGSSLVVGCADGLGVIGLAS</sequence>
<dbReference type="PROSITE" id="PS50082">
    <property type="entry name" value="WD_REPEATS_2"/>
    <property type="match status" value="1"/>
</dbReference>
<protein>
    <recommendedName>
        <fullName evidence="6">WD40 repeat protein</fullName>
    </recommendedName>
</protein>
<organism evidence="4 5">
    <name type="scientific">Streptomyces sp. 900129855</name>
    <dbReference type="NCBI Taxonomy" id="3155129"/>
    <lineage>
        <taxon>Bacteria</taxon>
        <taxon>Bacillati</taxon>
        <taxon>Actinomycetota</taxon>
        <taxon>Actinomycetes</taxon>
        <taxon>Kitasatosporales</taxon>
        <taxon>Streptomycetaceae</taxon>
        <taxon>Streptomyces</taxon>
    </lineage>
</organism>
<evidence type="ECO:0000313" key="4">
    <source>
        <dbReference type="EMBL" id="MEU3782767.1"/>
    </source>
</evidence>